<dbReference type="STRING" id="1314751.GCA_001591425_04511"/>
<dbReference type="Pfam" id="PF08977">
    <property type="entry name" value="BOFC_N"/>
    <property type="match status" value="1"/>
</dbReference>
<dbReference type="RefSeq" id="WP_066420849.1">
    <property type="nucleotide sequence ID" value="NZ_CP018866.1"/>
</dbReference>
<dbReference type="InterPro" id="IPR015071">
    <property type="entry name" value="BOFC_N"/>
</dbReference>
<feature type="transmembrane region" description="Helical" evidence="1">
    <location>
        <begin position="9"/>
        <end position="27"/>
    </location>
</feature>
<dbReference type="InterPro" id="IPR038118">
    <property type="entry name" value="BOFC_N_sf"/>
</dbReference>
<keyword evidence="1" id="KW-0812">Transmembrane</keyword>
<protein>
    <submittedName>
        <fullName evidence="4">Regulator</fullName>
    </submittedName>
</protein>
<evidence type="ECO:0000259" key="2">
    <source>
        <dbReference type="Pfam" id="PF08955"/>
    </source>
</evidence>
<keyword evidence="1" id="KW-1133">Transmembrane helix</keyword>
<dbReference type="Gene3D" id="3.10.20.420">
    <property type="entry name" value="Bypass-of-forespore C, N-terminal domain"/>
    <property type="match status" value="1"/>
</dbReference>
<evidence type="ECO:0000259" key="3">
    <source>
        <dbReference type="Pfam" id="PF08977"/>
    </source>
</evidence>
<dbReference type="Gene3D" id="3.30.70.1740">
    <property type="entry name" value="Bypass-of-forespore C, C-terminal domain"/>
    <property type="match status" value="1"/>
</dbReference>
<proteinExistence type="predicted"/>
<sequence>MKPIIPKQIIIIFSSFFIFCTILYTTLEIKGNAEVNKRNNDQLMEELDEAYEVTGPLKLTVVLERIYVDGEVSEEVLEETIWAMEDFWADYEDWQLVTQDEEQVVFQMHIDDISPLLKSNGYFGITEEGILTIFDGKPDAKSKIIQSFYQIDVEKLESHKHNLLKNGIKVFSKDEYEQVLEAFKAYSAQPH</sequence>
<dbReference type="Proteomes" id="UP000215224">
    <property type="component" value="Chromosome"/>
</dbReference>
<gene>
    <name evidence="4" type="ORF">BC6307_16175</name>
</gene>
<keyword evidence="5" id="KW-1185">Reference proteome</keyword>
<evidence type="ECO:0000313" key="4">
    <source>
        <dbReference type="EMBL" id="AST92715.1"/>
    </source>
</evidence>
<dbReference type="AlphaFoldDB" id="A0A223KT90"/>
<reference evidence="4 5" key="1">
    <citation type="submission" date="2016-12" db="EMBL/GenBank/DDBJ databases">
        <title>The whole genome sequencing and assembly of Bacillus cohnii DSM 6307T strain.</title>
        <authorList>
            <person name="Lee Y.-J."/>
            <person name="Yi H."/>
            <person name="Bahn Y.-S."/>
            <person name="Kim J.F."/>
            <person name="Lee D.-W."/>
        </authorList>
    </citation>
    <scope>NUCLEOTIDE SEQUENCE [LARGE SCALE GENOMIC DNA]</scope>
    <source>
        <strain evidence="4 5">DSM 6307</strain>
    </source>
</reference>
<accession>A0A223KT90</accession>
<dbReference type="Pfam" id="PF08955">
    <property type="entry name" value="BofC_C"/>
    <property type="match status" value="1"/>
</dbReference>
<dbReference type="KEGG" id="bcoh:BC6307_16175"/>
<name>A0A223KT90_9BACI</name>
<dbReference type="EMBL" id="CP018866">
    <property type="protein sequence ID" value="AST92715.1"/>
    <property type="molecule type" value="Genomic_DNA"/>
</dbReference>
<evidence type="ECO:0000313" key="5">
    <source>
        <dbReference type="Proteomes" id="UP000215224"/>
    </source>
</evidence>
<dbReference type="InterPro" id="IPR038117">
    <property type="entry name" value="BofC_C_sf"/>
</dbReference>
<feature type="domain" description="Bypass of forespore C C-terminal" evidence="2">
    <location>
        <begin position="111"/>
        <end position="184"/>
    </location>
</feature>
<organism evidence="4 5">
    <name type="scientific">Sutcliffiella cohnii</name>
    <dbReference type="NCBI Taxonomy" id="33932"/>
    <lineage>
        <taxon>Bacteria</taxon>
        <taxon>Bacillati</taxon>
        <taxon>Bacillota</taxon>
        <taxon>Bacilli</taxon>
        <taxon>Bacillales</taxon>
        <taxon>Bacillaceae</taxon>
        <taxon>Sutcliffiella</taxon>
    </lineage>
</organism>
<feature type="domain" description="Bypass-of-forespore C N-terminal" evidence="3">
    <location>
        <begin position="60"/>
        <end position="107"/>
    </location>
</feature>
<evidence type="ECO:0000256" key="1">
    <source>
        <dbReference type="SAM" id="Phobius"/>
    </source>
</evidence>
<dbReference type="InterPro" id="IPR015050">
    <property type="entry name" value="BofC_C"/>
</dbReference>
<keyword evidence="1" id="KW-0472">Membrane</keyword>